<feature type="domain" description="RING-type" evidence="12">
    <location>
        <begin position="1020"/>
        <end position="1067"/>
    </location>
</feature>
<comment type="caution">
    <text evidence="15">The sequence shown here is derived from an EMBL/GenBank/DDBJ whole genome shotgun (WGS) entry which is preliminary data.</text>
</comment>
<evidence type="ECO:0000259" key="11">
    <source>
        <dbReference type="PROSITE" id="PS50016"/>
    </source>
</evidence>
<dbReference type="GO" id="GO:0016787">
    <property type="term" value="F:hydrolase activity"/>
    <property type="evidence" value="ECO:0007669"/>
    <property type="project" value="UniProtKB-KW"/>
</dbReference>
<evidence type="ECO:0000256" key="2">
    <source>
        <dbReference type="ARBA" id="ARBA00022741"/>
    </source>
</evidence>
<dbReference type="PROSITE" id="PS51192">
    <property type="entry name" value="HELICASE_ATP_BIND_1"/>
    <property type="match status" value="1"/>
</dbReference>
<keyword evidence="7" id="KW-0067">ATP-binding</keyword>
<dbReference type="SMART" id="SM00487">
    <property type="entry name" value="DEXDc"/>
    <property type="match status" value="1"/>
</dbReference>
<evidence type="ECO:0000256" key="3">
    <source>
        <dbReference type="ARBA" id="ARBA00022771"/>
    </source>
</evidence>
<dbReference type="Pfam" id="PF00176">
    <property type="entry name" value="SNF2-rel_dom"/>
    <property type="match status" value="1"/>
</dbReference>
<dbReference type="SMART" id="SM00249">
    <property type="entry name" value="PHD"/>
    <property type="match status" value="1"/>
</dbReference>
<protein>
    <recommendedName>
        <fullName evidence="17">Anaphase-promoting complex subunit 11</fullName>
    </recommendedName>
</protein>
<feature type="domain" description="Helicase ATP-binding" evidence="13">
    <location>
        <begin position="705"/>
        <end position="820"/>
    </location>
</feature>
<keyword evidence="2" id="KW-0547">Nucleotide-binding</keyword>
<evidence type="ECO:0000256" key="7">
    <source>
        <dbReference type="ARBA" id="ARBA00022840"/>
    </source>
</evidence>
<dbReference type="Gene3D" id="3.40.50.300">
    <property type="entry name" value="P-loop containing nucleotide triphosphate hydrolases"/>
    <property type="match status" value="1"/>
</dbReference>
<dbReference type="Gene3D" id="3.40.50.10810">
    <property type="entry name" value="Tandem AAA-ATPase domain"/>
    <property type="match status" value="1"/>
</dbReference>
<dbReference type="GO" id="GO:0006281">
    <property type="term" value="P:DNA repair"/>
    <property type="evidence" value="ECO:0007669"/>
    <property type="project" value="TreeGrafter"/>
</dbReference>
<evidence type="ECO:0000256" key="8">
    <source>
        <dbReference type="PROSITE-ProRule" id="PRU00175"/>
    </source>
</evidence>
<keyword evidence="16" id="KW-1185">Reference proteome</keyword>
<dbReference type="CDD" id="cd18793">
    <property type="entry name" value="SF2_C_SNF"/>
    <property type="match status" value="1"/>
</dbReference>
<dbReference type="SUPFAM" id="SSF57850">
    <property type="entry name" value="RING/U-box"/>
    <property type="match status" value="1"/>
</dbReference>
<proteinExistence type="predicted"/>
<feature type="coiled-coil region" evidence="9">
    <location>
        <begin position="332"/>
        <end position="366"/>
    </location>
</feature>
<dbReference type="InterPro" id="IPR001841">
    <property type="entry name" value="Znf_RING"/>
</dbReference>
<dbReference type="Pfam" id="PF00271">
    <property type="entry name" value="Helicase_C"/>
    <property type="match status" value="1"/>
</dbReference>
<feature type="compositionally biased region" description="Basic residues" evidence="10">
    <location>
        <begin position="34"/>
        <end position="50"/>
    </location>
</feature>
<dbReference type="InterPro" id="IPR001965">
    <property type="entry name" value="Znf_PHD"/>
</dbReference>
<dbReference type="InterPro" id="IPR050628">
    <property type="entry name" value="SNF2_RAD54_helicase_TF"/>
</dbReference>
<evidence type="ECO:0000259" key="14">
    <source>
        <dbReference type="PROSITE" id="PS51194"/>
    </source>
</evidence>
<dbReference type="InterPro" id="IPR018957">
    <property type="entry name" value="Znf_C3HC4_RING-type"/>
</dbReference>
<feature type="domain" description="Helicase C-terminal" evidence="14">
    <location>
        <begin position="1167"/>
        <end position="1332"/>
    </location>
</feature>
<dbReference type="InterPro" id="IPR038718">
    <property type="entry name" value="SNF2-like_sf"/>
</dbReference>
<feature type="region of interest" description="Disordered" evidence="10">
    <location>
        <begin position="28"/>
        <end position="50"/>
    </location>
</feature>
<dbReference type="Pfam" id="PF00097">
    <property type="entry name" value="zf-C3HC4"/>
    <property type="match status" value="1"/>
</dbReference>
<dbReference type="InterPro" id="IPR019787">
    <property type="entry name" value="Znf_PHD-finger"/>
</dbReference>
<dbReference type="Proteomes" id="UP001054902">
    <property type="component" value="Unassembled WGS sequence"/>
</dbReference>
<keyword evidence="5" id="KW-0347">Helicase</keyword>
<evidence type="ECO:0000259" key="12">
    <source>
        <dbReference type="PROSITE" id="PS50089"/>
    </source>
</evidence>
<organism evidence="15 16">
    <name type="scientific">Chaetoceros tenuissimus</name>
    <dbReference type="NCBI Taxonomy" id="426638"/>
    <lineage>
        <taxon>Eukaryota</taxon>
        <taxon>Sar</taxon>
        <taxon>Stramenopiles</taxon>
        <taxon>Ochrophyta</taxon>
        <taxon>Bacillariophyta</taxon>
        <taxon>Coscinodiscophyceae</taxon>
        <taxon>Chaetocerotophycidae</taxon>
        <taxon>Chaetocerotales</taxon>
        <taxon>Chaetocerotaceae</taxon>
        <taxon>Chaetoceros</taxon>
    </lineage>
</organism>
<dbReference type="GO" id="GO:0008270">
    <property type="term" value="F:zinc ion binding"/>
    <property type="evidence" value="ECO:0007669"/>
    <property type="project" value="UniProtKB-KW"/>
</dbReference>
<dbReference type="GO" id="GO:0008094">
    <property type="term" value="F:ATP-dependent activity, acting on DNA"/>
    <property type="evidence" value="ECO:0007669"/>
    <property type="project" value="TreeGrafter"/>
</dbReference>
<dbReference type="InterPro" id="IPR001650">
    <property type="entry name" value="Helicase_C-like"/>
</dbReference>
<dbReference type="PANTHER" id="PTHR45626">
    <property type="entry name" value="TRANSCRIPTION TERMINATION FACTOR 2-RELATED"/>
    <property type="match status" value="1"/>
</dbReference>
<name>A0AAD3CU73_9STRA</name>
<keyword evidence="6" id="KW-0862">Zinc</keyword>
<evidence type="ECO:0000256" key="5">
    <source>
        <dbReference type="ARBA" id="ARBA00022806"/>
    </source>
</evidence>
<dbReference type="PROSITE" id="PS00518">
    <property type="entry name" value="ZF_RING_1"/>
    <property type="match status" value="1"/>
</dbReference>
<evidence type="ECO:0000313" key="16">
    <source>
        <dbReference type="Proteomes" id="UP001054902"/>
    </source>
</evidence>
<keyword evidence="9" id="KW-0175">Coiled coil</keyword>
<reference evidence="15 16" key="1">
    <citation type="journal article" date="2021" name="Sci. Rep.">
        <title>The genome of the diatom Chaetoceros tenuissimus carries an ancient integrated fragment of an extant virus.</title>
        <authorList>
            <person name="Hongo Y."/>
            <person name="Kimura K."/>
            <person name="Takaki Y."/>
            <person name="Yoshida Y."/>
            <person name="Baba S."/>
            <person name="Kobayashi G."/>
            <person name="Nagasaki K."/>
            <person name="Hano T."/>
            <person name="Tomaru Y."/>
        </authorList>
    </citation>
    <scope>NUCLEOTIDE SEQUENCE [LARGE SCALE GENOMIC DNA]</scope>
    <source>
        <strain evidence="15 16">NIES-3715</strain>
    </source>
</reference>
<dbReference type="PROSITE" id="PS51194">
    <property type="entry name" value="HELICASE_CTER"/>
    <property type="match status" value="1"/>
</dbReference>
<dbReference type="InterPro" id="IPR049730">
    <property type="entry name" value="SNF2/RAD54-like_C"/>
</dbReference>
<evidence type="ECO:0000256" key="4">
    <source>
        <dbReference type="ARBA" id="ARBA00022801"/>
    </source>
</evidence>
<evidence type="ECO:0000256" key="9">
    <source>
        <dbReference type="SAM" id="Coils"/>
    </source>
</evidence>
<keyword evidence="3 8" id="KW-0863">Zinc-finger</keyword>
<evidence type="ECO:0000313" key="15">
    <source>
        <dbReference type="EMBL" id="GFH52317.1"/>
    </source>
</evidence>
<gene>
    <name evidence="15" type="ORF">CTEN210_08793</name>
</gene>
<keyword evidence="4" id="KW-0378">Hydrolase</keyword>
<dbReference type="EMBL" id="BLLK01000045">
    <property type="protein sequence ID" value="GFH52317.1"/>
    <property type="molecule type" value="Genomic_DNA"/>
</dbReference>
<dbReference type="InterPro" id="IPR011011">
    <property type="entry name" value="Znf_FYVE_PHD"/>
</dbReference>
<dbReference type="Pfam" id="PF13831">
    <property type="entry name" value="PHD_2"/>
    <property type="match status" value="1"/>
</dbReference>
<dbReference type="GO" id="GO:0005634">
    <property type="term" value="C:nucleus"/>
    <property type="evidence" value="ECO:0007669"/>
    <property type="project" value="TreeGrafter"/>
</dbReference>
<dbReference type="SUPFAM" id="SSF52540">
    <property type="entry name" value="P-loop containing nucleoside triphosphate hydrolases"/>
    <property type="match status" value="2"/>
</dbReference>
<dbReference type="GO" id="GO:0005524">
    <property type="term" value="F:ATP binding"/>
    <property type="evidence" value="ECO:0007669"/>
    <property type="project" value="UniProtKB-KW"/>
</dbReference>
<feature type="domain" description="PHD-type" evidence="11">
    <location>
        <begin position="163"/>
        <end position="214"/>
    </location>
</feature>
<accession>A0AAD3CU73</accession>
<keyword evidence="1" id="KW-0479">Metal-binding</keyword>
<dbReference type="PROSITE" id="PS50089">
    <property type="entry name" value="ZF_RING_2"/>
    <property type="match status" value="1"/>
</dbReference>
<dbReference type="GO" id="GO:0004386">
    <property type="term" value="F:helicase activity"/>
    <property type="evidence" value="ECO:0007669"/>
    <property type="project" value="UniProtKB-KW"/>
</dbReference>
<dbReference type="PROSITE" id="PS50016">
    <property type="entry name" value="ZF_PHD_2"/>
    <property type="match status" value="1"/>
</dbReference>
<dbReference type="InterPro" id="IPR027417">
    <property type="entry name" value="P-loop_NTPase"/>
</dbReference>
<evidence type="ECO:0000259" key="13">
    <source>
        <dbReference type="PROSITE" id="PS51192"/>
    </source>
</evidence>
<dbReference type="SUPFAM" id="SSF57903">
    <property type="entry name" value="FYVE/PHD zinc finger"/>
    <property type="match status" value="1"/>
</dbReference>
<sequence length="1374" mass="155946">METAPEEPKAKGTSKDLTFMIPNLKKEPANVKKLNQKKKPNKSLPKSKKTLVKKSMTKPKKAVKILKLPHVALEEMPREGYLCKRRAYYICRNNDTYKSIAKKLGIKDWKILSTVNFNVEKYGLQGCVAAFKPNTIIRIPTSQCSKWKMDKLTDVDMEDLEAMATCSKCLKKEKEDDSDEMLLCDGCNLEIHLSCAGLSSVPTGDWLCENCLQVLRARKEHLDKNPNFYVPSLPEMDELPSEAASISSRAGERKSAFLESKKKCLFRQMEINHEVLRRALVAIRESLQIELDRAIAHVIHLRQDYESSISTFQQLYRNDDTLERLPITEQRLQQKRRERDAKQELVNKAEEELRKHDKYCTEKKNEILLGYAALQGEYKLPFESKKDFKKRENDRPLFLGFVTLTEDDIVYINLLIEPIELVLVIPTEDIKYTADVRVESGKQYYLFGTPKLFSKKRDDSLPMNMTDRASSVRNAQRELISILLRDPRNAYIQVSQPYAPSSVNTRGKKDEDESAVRKYFNLNELVRDCNYPIEDQPSIETPKALADLGLELRDYQKCSLKWMIDKEQNPTDLGSAGEIWACFRTLDADSSTRSYYYYCNLTGSIVQKIFDYRTDIQQKNASCQFGNYPSYGILGEEMGLGKTIIALSLIVASPPPLQMRVLPREHIAKISHTEYLAPISPRGFICPHAKKVFLSNGTLVIAPMTLCSQWQSEIEKFAPFMSVLTLHNDETQSVEVIASKDVIIASTFLLQSQGKTLLSKLKRIHFHRILLDESHYNNCGEKIKKELATLSASHRYCLTGTPVGESLQDLYGQLRFLRVPQFSRPGFWKESIEKSYNEHNVDGLQVLRSLLSHVVIRHSKEQTIANGKCLLSLPPRKMETLLIPFGSSCEKKVYDYIENRNQQRFIKLRLDGPKAVLGKYIELLAMMFTARQASAHSSLVDLDKMQKLCEDLKKAAEDKKWGHLSYFERPSVKSPRKKNGTITRADVLKKAESKAKVSARGRMREQILSIHEGATEAIECAICLELAREKNIAFIPCAHSFCFECILTVLPTSSGSREPVGSCPTCRNKFKESDLTLLGDAKEAGQFVIVGNDFDKKLSALASSIDMNGFQLSTKNILTSVTGANDVQSCNKRLSKDEKRKQRAYCSELDTDFLDAWNKSQRKVGTKIARLLEEIKEMMRKDPTNKCVVFSQFLGVLDITGQELSARSVSFARVDGNMQQHERADAIQRFTDDPKTKVLLLSLRAGAAGLNLMAANYCFLMDATMNSAIEEQAIDRIHRIGQTRPVTVKRLIIQGTVEERILSNRRFIAADGPSKPTPSNGTSSNLEEEALLVRPQKRHCVGKDEEEVNVQPRQRLERLAALFGCSLNARLENA</sequence>
<evidence type="ECO:0008006" key="17">
    <source>
        <dbReference type="Google" id="ProtNLM"/>
    </source>
</evidence>
<evidence type="ECO:0000256" key="10">
    <source>
        <dbReference type="SAM" id="MobiDB-lite"/>
    </source>
</evidence>
<dbReference type="Gene3D" id="3.30.40.10">
    <property type="entry name" value="Zinc/RING finger domain, C3HC4 (zinc finger)"/>
    <property type="match status" value="2"/>
</dbReference>
<dbReference type="InterPro" id="IPR017907">
    <property type="entry name" value="Znf_RING_CS"/>
</dbReference>
<dbReference type="CDD" id="cd18008">
    <property type="entry name" value="DEXDc_SHPRH-like"/>
    <property type="match status" value="1"/>
</dbReference>
<dbReference type="SMART" id="SM00490">
    <property type="entry name" value="HELICc"/>
    <property type="match status" value="1"/>
</dbReference>
<dbReference type="InterPro" id="IPR014001">
    <property type="entry name" value="Helicase_ATP-bd"/>
</dbReference>
<evidence type="ECO:0000256" key="1">
    <source>
        <dbReference type="ARBA" id="ARBA00022723"/>
    </source>
</evidence>
<dbReference type="InterPro" id="IPR013083">
    <property type="entry name" value="Znf_RING/FYVE/PHD"/>
</dbReference>
<dbReference type="SMART" id="SM00184">
    <property type="entry name" value="RING"/>
    <property type="match status" value="2"/>
</dbReference>
<evidence type="ECO:0000256" key="6">
    <source>
        <dbReference type="ARBA" id="ARBA00022833"/>
    </source>
</evidence>
<dbReference type="InterPro" id="IPR000330">
    <property type="entry name" value="SNF2_N"/>
</dbReference>
<feature type="region of interest" description="Disordered" evidence="10">
    <location>
        <begin position="1308"/>
        <end position="1329"/>
    </location>
</feature>